<protein>
    <submittedName>
        <fullName evidence="5">DNA-binding transcriptional regulator, MarR family</fullName>
    </submittedName>
</protein>
<dbReference type="Pfam" id="PF12802">
    <property type="entry name" value="MarR_2"/>
    <property type="match status" value="1"/>
</dbReference>
<dbReference type="Proteomes" id="UP000182977">
    <property type="component" value="Chromosome I"/>
</dbReference>
<name>A0A1H2L796_9ACTN</name>
<evidence type="ECO:0000256" key="2">
    <source>
        <dbReference type="ARBA" id="ARBA00023125"/>
    </source>
</evidence>
<dbReference type="RefSeq" id="WP_046767591.1">
    <property type="nucleotide sequence ID" value="NZ_KQ061222.1"/>
</dbReference>
<dbReference type="InterPro" id="IPR036388">
    <property type="entry name" value="WH-like_DNA-bd_sf"/>
</dbReference>
<dbReference type="SUPFAM" id="SSF46785">
    <property type="entry name" value="Winged helix' DNA-binding domain"/>
    <property type="match status" value="1"/>
</dbReference>
<dbReference type="SMART" id="SM00418">
    <property type="entry name" value="HTH_ARSR"/>
    <property type="match status" value="1"/>
</dbReference>
<dbReference type="InterPro" id="IPR036390">
    <property type="entry name" value="WH_DNA-bd_sf"/>
</dbReference>
<dbReference type="SMART" id="SM00347">
    <property type="entry name" value="HTH_MARR"/>
    <property type="match status" value="1"/>
</dbReference>
<dbReference type="GO" id="GO:0003700">
    <property type="term" value="F:DNA-binding transcription factor activity"/>
    <property type="evidence" value="ECO:0007669"/>
    <property type="project" value="InterPro"/>
</dbReference>
<dbReference type="PANTHER" id="PTHR33164:SF57">
    <property type="entry name" value="MARR-FAMILY TRANSCRIPTIONAL REGULATOR"/>
    <property type="match status" value="1"/>
</dbReference>
<keyword evidence="2 5" id="KW-0238">DNA-binding</keyword>
<keyword evidence="6" id="KW-1185">Reference proteome</keyword>
<dbReference type="EMBL" id="LT629791">
    <property type="protein sequence ID" value="SDU76316.1"/>
    <property type="molecule type" value="Genomic_DNA"/>
</dbReference>
<keyword evidence="3" id="KW-0804">Transcription</keyword>
<evidence type="ECO:0000256" key="3">
    <source>
        <dbReference type="ARBA" id="ARBA00023163"/>
    </source>
</evidence>
<evidence type="ECO:0000259" key="4">
    <source>
        <dbReference type="PROSITE" id="PS50995"/>
    </source>
</evidence>
<dbReference type="InterPro" id="IPR023187">
    <property type="entry name" value="Tscrpt_reg_MarR-type_CS"/>
</dbReference>
<dbReference type="InterPro" id="IPR001845">
    <property type="entry name" value="HTH_ArsR_DNA-bd_dom"/>
</dbReference>
<organism evidence="5 6">
    <name type="scientific">Jiangella alkaliphila</name>
    <dbReference type="NCBI Taxonomy" id="419479"/>
    <lineage>
        <taxon>Bacteria</taxon>
        <taxon>Bacillati</taxon>
        <taxon>Actinomycetota</taxon>
        <taxon>Actinomycetes</taxon>
        <taxon>Jiangellales</taxon>
        <taxon>Jiangellaceae</taxon>
        <taxon>Jiangella</taxon>
    </lineage>
</organism>
<evidence type="ECO:0000313" key="5">
    <source>
        <dbReference type="EMBL" id="SDU76316.1"/>
    </source>
</evidence>
<dbReference type="PROSITE" id="PS50995">
    <property type="entry name" value="HTH_MARR_2"/>
    <property type="match status" value="1"/>
</dbReference>
<dbReference type="AlphaFoldDB" id="A0A1H2L796"/>
<reference evidence="6" key="1">
    <citation type="submission" date="2016-10" db="EMBL/GenBank/DDBJ databases">
        <authorList>
            <person name="Varghese N."/>
            <person name="Submissions S."/>
        </authorList>
    </citation>
    <scope>NUCLEOTIDE SEQUENCE [LARGE SCALE GENOMIC DNA]</scope>
    <source>
        <strain evidence="6">DSM 45079</strain>
    </source>
</reference>
<gene>
    <name evidence="5" type="ORF">SAMN04488563_5165</name>
</gene>
<proteinExistence type="predicted"/>
<dbReference type="STRING" id="419479.SAMN04488563_5165"/>
<dbReference type="Gene3D" id="1.10.10.10">
    <property type="entry name" value="Winged helix-like DNA-binding domain superfamily/Winged helix DNA-binding domain"/>
    <property type="match status" value="1"/>
</dbReference>
<dbReference type="GO" id="GO:0006950">
    <property type="term" value="P:response to stress"/>
    <property type="evidence" value="ECO:0007669"/>
    <property type="project" value="TreeGrafter"/>
</dbReference>
<dbReference type="PROSITE" id="PS01117">
    <property type="entry name" value="HTH_MARR_1"/>
    <property type="match status" value="1"/>
</dbReference>
<evidence type="ECO:0000256" key="1">
    <source>
        <dbReference type="ARBA" id="ARBA00023015"/>
    </source>
</evidence>
<dbReference type="InterPro" id="IPR000835">
    <property type="entry name" value="HTH_MarR-typ"/>
</dbReference>
<dbReference type="PANTHER" id="PTHR33164">
    <property type="entry name" value="TRANSCRIPTIONAL REGULATOR, MARR FAMILY"/>
    <property type="match status" value="1"/>
</dbReference>
<feature type="domain" description="HTH marR-type" evidence="4">
    <location>
        <begin position="8"/>
        <end position="142"/>
    </location>
</feature>
<dbReference type="PRINTS" id="PR00598">
    <property type="entry name" value="HTHMARR"/>
</dbReference>
<sequence>MSDRQQVHERLEAELAFLWRRVRRLSIDLARQVDEGLEAAAYGLLGVLVDAGDVRAADLSERLGLDKSTVSRQITQMESMGLIQRVPDPQDGRARLLHITDEGRARIQQLRGARGRWFGEALEDWPPADVDTLAVLLKRLNESLSQE</sequence>
<dbReference type="InterPro" id="IPR039422">
    <property type="entry name" value="MarR/SlyA-like"/>
</dbReference>
<accession>A0A1H2L796</accession>
<keyword evidence="1" id="KW-0805">Transcription regulation</keyword>
<evidence type="ECO:0000313" key="6">
    <source>
        <dbReference type="Proteomes" id="UP000182977"/>
    </source>
</evidence>
<dbReference type="OrthoDB" id="9154853at2"/>
<dbReference type="GO" id="GO:0003677">
    <property type="term" value="F:DNA binding"/>
    <property type="evidence" value="ECO:0007669"/>
    <property type="project" value="UniProtKB-KW"/>
</dbReference>